<dbReference type="InterPro" id="IPR051380">
    <property type="entry name" value="pH-response_reg_palI/RIM9"/>
</dbReference>
<dbReference type="GO" id="GO:0035838">
    <property type="term" value="C:growing cell tip"/>
    <property type="evidence" value="ECO:0007669"/>
    <property type="project" value="TreeGrafter"/>
</dbReference>
<dbReference type="PANTHER" id="PTHR28013">
    <property type="entry name" value="PROTEIN DCV1-RELATED"/>
    <property type="match status" value="1"/>
</dbReference>
<keyword evidence="2" id="KW-1133">Transmembrane helix</keyword>
<name>A0A2S4L9Q1_9HYPO</name>
<feature type="compositionally biased region" description="Polar residues" evidence="1">
    <location>
        <begin position="101"/>
        <end position="120"/>
    </location>
</feature>
<accession>A0A2S4L9Q1</accession>
<dbReference type="GO" id="GO:0005886">
    <property type="term" value="C:plasma membrane"/>
    <property type="evidence" value="ECO:0007669"/>
    <property type="project" value="InterPro"/>
</dbReference>
<dbReference type="OrthoDB" id="5367448at2759"/>
<dbReference type="GO" id="GO:0032153">
    <property type="term" value="C:cell division site"/>
    <property type="evidence" value="ECO:0007669"/>
    <property type="project" value="TreeGrafter"/>
</dbReference>
<feature type="transmembrane region" description="Helical" evidence="2">
    <location>
        <begin position="458"/>
        <end position="482"/>
    </location>
</feature>
<feature type="transmembrane region" description="Helical" evidence="2">
    <location>
        <begin position="418"/>
        <end position="438"/>
    </location>
</feature>
<evidence type="ECO:0000313" key="3">
    <source>
        <dbReference type="EMBL" id="POR39175.1"/>
    </source>
</evidence>
<protein>
    <recommendedName>
        <fullName evidence="5">Pali-domain-containing protein</fullName>
    </recommendedName>
</protein>
<sequence length="514" mass="55974">MASIAGAARRSVSQRSIRVLVSPTPITFAERRSVLQVLEQHGPVEVFRMTPVRFAPCRPDVQREPTTASRLVASSPLSYTIPVARAHADIYIADLGEPGSFNSDPPSVANAQDEPTTSSVEPDAESGRRDLREFTLEIFPAPDYNHKYAMAGSPLHDSWPESYDQDKSFAATTLKPSLPQTVAARGLSHWLFDLGKASRMERKAKRLQLKGWLPIRRFVDPEEQEHQADGACGRRRDASRVGLYAEALPPIRRFTSHTRRAADLTITSPAKPSGREQKSKQFTMGVGTFIHHIGSLLLLLATVLLVVVDVTSPVVNSLAIMKVNLGSRAAGSQVTFGTFGWCHLGLIGGDQCSGAHIGYNPAQVMSEIDGTDFSSAAENTSKGLTRVMVLHPVATGLCFIAFLLCLGTGIVGSLLATLSALLAFVVTVVAMICDFVSFSIIKHDVNDHNRSKAEWGPAIWLMLVAAVLTLFASVIVFVTCCAGRSKKKRESRTKEGWTDPAAATRRRFWQRGGR</sequence>
<evidence type="ECO:0000313" key="4">
    <source>
        <dbReference type="Proteomes" id="UP000237481"/>
    </source>
</evidence>
<keyword evidence="4" id="KW-1185">Reference proteome</keyword>
<dbReference type="EMBL" id="PKSG01000067">
    <property type="protein sequence ID" value="POR39175.1"/>
    <property type="molecule type" value="Genomic_DNA"/>
</dbReference>
<dbReference type="Gene3D" id="1.20.140.150">
    <property type="match status" value="1"/>
</dbReference>
<organism evidence="3 4">
    <name type="scientific">Tolypocladium paradoxum</name>
    <dbReference type="NCBI Taxonomy" id="94208"/>
    <lineage>
        <taxon>Eukaryota</taxon>
        <taxon>Fungi</taxon>
        <taxon>Dikarya</taxon>
        <taxon>Ascomycota</taxon>
        <taxon>Pezizomycotina</taxon>
        <taxon>Sordariomycetes</taxon>
        <taxon>Hypocreomycetidae</taxon>
        <taxon>Hypocreales</taxon>
        <taxon>Ophiocordycipitaceae</taxon>
        <taxon>Tolypocladium</taxon>
    </lineage>
</organism>
<dbReference type="STRING" id="94208.A0A2S4L9Q1"/>
<dbReference type="Pfam" id="PF06687">
    <property type="entry name" value="SUR7"/>
    <property type="match status" value="1"/>
</dbReference>
<reference evidence="3 4" key="1">
    <citation type="submission" date="2018-01" db="EMBL/GenBank/DDBJ databases">
        <title>Harnessing the power of phylogenomics to disentangle the directionality and signatures of interkingdom host jumping in the parasitic fungal genus Tolypocladium.</title>
        <authorList>
            <person name="Quandt C.A."/>
            <person name="Patterson W."/>
            <person name="Spatafora J.W."/>
        </authorList>
    </citation>
    <scope>NUCLEOTIDE SEQUENCE [LARGE SCALE GENOMIC DNA]</scope>
    <source>
        <strain evidence="3 4">NRBC 100945</strain>
    </source>
</reference>
<feature type="transmembrane region" description="Helical" evidence="2">
    <location>
        <begin position="389"/>
        <end position="411"/>
    </location>
</feature>
<evidence type="ECO:0000256" key="1">
    <source>
        <dbReference type="SAM" id="MobiDB-lite"/>
    </source>
</evidence>
<evidence type="ECO:0008006" key="5">
    <source>
        <dbReference type="Google" id="ProtNLM"/>
    </source>
</evidence>
<feature type="transmembrane region" description="Helical" evidence="2">
    <location>
        <begin position="282"/>
        <end position="308"/>
    </location>
</feature>
<keyword evidence="2" id="KW-0812">Transmembrane</keyword>
<comment type="caution">
    <text evidence="3">The sequence shown here is derived from an EMBL/GenBank/DDBJ whole genome shotgun (WGS) entry which is preliminary data.</text>
</comment>
<gene>
    <name evidence="3" type="ORF">TPAR_00641</name>
</gene>
<dbReference type="PANTHER" id="PTHR28013:SF7">
    <property type="entry name" value="PALI-DOMAIN-CONTAINING PROTEIN"/>
    <property type="match status" value="1"/>
</dbReference>
<dbReference type="AlphaFoldDB" id="A0A2S4L9Q1"/>
<feature type="region of interest" description="Disordered" evidence="1">
    <location>
        <begin position="101"/>
        <end position="128"/>
    </location>
</feature>
<dbReference type="Proteomes" id="UP000237481">
    <property type="component" value="Unassembled WGS sequence"/>
</dbReference>
<evidence type="ECO:0000256" key="2">
    <source>
        <dbReference type="SAM" id="Phobius"/>
    </source>
</evidence>
<dbReference type="InterPro" id="IPR009571">
    <property type="entry name" value="SUR7/Rim9-like_fungi"/>
</dbReference>
<proteinExistence type="predicted"/>
<keyword evidence="2" id="KW-0472">Membrane</keyword>